<protein>
    <submittedName>
        <fullName evidence="1">DUF3460 family protein</fullName>
    </submittedName>
</protein>
<gene>
    <name evidence="1" type="ORF">HF682_10865</name>
</gene>
<reference evidence="1 2" key="1">
    <citation type="submission" date="2020-04" db="EMBL/GenBank/DDBJ databases">
        <title>Draft genome of Leeia sp. IMCC25680.</title>
        <authorList>
            <person name="Song J."/>
            <person name="Cho J.-C."/>
        </authorList>
    </citation>
    <scope>NUCLEOTIDE SEQUENCE [LARGE SCALE GENOMIC DNA]</scope>
    <source>
        <strain evidence="1 2">IMCC25680</strain>
    </source>
</reference>
<dbReference type="AlphaFoldDB" id="A0A847S7C8"/>
<organism evidence="1 2">
    <name type="scientific">Leeia aquatica</name>
    <dbReference type="NCBI Taxonomy" id="2725557"/>
    <lineage>
        <taxon>Bacteria</taxon>
        <taxon>Pseudomonadati</taxon>
        <taxon>Pseudomonadota</taxon>
        <taxon>Betaproteobacteria</taxon>
        <taxon>Neisseriales</taxon>
        <taxon>Leeiaceae</taxon>
        <taxon>Leeia</taxon>
    </lineage>
</organism>
<name>A0A847S7C8_9NEIS</name>
<accession>A0A847S7C8</accession>
<dbReference type="InterPro" id="IPR021853">
    <property type="entry name" value="DUF3460"/>
</dbReference>
<dbReference type="Proteomes" id="UP000587991">
    <property type="component" value="Unassembled WGS sequence"/>
</dbReference>
<evidence type="ECO:0000313" key="2">
    <source>
        <dbReference type="Proteomes" id="UP000587991"/>
    </source>
</evidence>
<comment type="caution">
    <text evidence="1">The sequence shown here is derived from an EMBL/GenBank/DDBJ whole genome shotgun (WGS) entry which is preliminary data.</text>
</comment>
<dbReference type="RefSeq" id="WP_168877313.1">
    <property type="nucleotide sequence ID" value="NZ_JABAIM010000002.1"/>
</dbReference>
<evidence type="ECO:0000313" key="1">
    <source>
        <dbReference type="EMBL" id="NLR75663.1"/>
    </source>
</evidence>
<dbReference type="Pfam" id="PF11943">
    <property type="entry name" value="DUF3460"/>
    <property type="match status" value="1"/>
</dbReference>
<sequence length="71" mass="8387">MYQSEFTDFINRYLEQNPQVAAERLERRAVWWDKPVDATFEQGATEAKVKQNGYYYQGYVYSGAPKKKVDL</sequence>
<dbReference type="EMBL" id="JABAIM010000002">
    <property type="protein sequence ID" value="NLR75663.1"/>
    <property type="molecule type" value="Genomic_DNA"/>
</dbReference>
<proteinExistence type="predicted"/>
<keyword evidence="2" id="KW-1185">Reference proteome</keyword>